<dbReference type="SUPFAM" id="SSF89623">
    <property type="entry name" value="Ribose/Galactose isomerase RpiB/AlsB"/>
    <property type="match status" value="1"/>
</dbReference>
<dbReference type="InterPro" id="IPR003500">
    <property type="entry name" value="RpiB_LacA_LacB"/>
</dbReference>
<proteinExistence type="inferred from homology"/>
<dbReference type="GO" id="GO:0004751">
    <property type="term" value="F:ribose-5-phosphate isomerase activity"/>
    <property type="evidence" value="ECO:0007669"/>
    <property type="project" value="UniProtKB-EC"/>
</dbReference>
<comment type="similarity">
    <text evidence="1">Belongs to the LacAB/RpiB family.</text>
</comment>
<protein>
    <submittedName>
        <fullName evidence="3">Ribose 5-phosphate isomerase B</fullName>
        <ecNumber evidence="3">5.3.1.6</ecNumber>
    </submittedName>
</protein>
<dbReference type="Gene3D" id="3.40.1400.10">
    <property type="entry name" value="Sugar-phosphate isomerase, RpiB/LacA/LacB"/>
    <property type="match status" value="1"/>
</dbReference>
<name>A0ABT1XQS3_9SPHN</name>
<dbReference type="PANTHER" id="PTHR30345">
    <property type="entry name" value="RIBOSE-5-PHOSPHATE ISOMERASE B"/>
    <property type="match status" value="1"/>
</dbReference>
<dbReference type="InterPro" id="IPR036569">
    <property type="entry name" value="RpiB_LacA_LacB_sf"/>
</dbReference>
<evidence type="ECO:0000256" key="2">
    <source>
        <dbReference type="ARBA" id="ARBA00023235"/>
    </source>
</evidence>
<accession>A0ABT1XQS3</accession>
<dbReference type="RefSeq" id="WP_257595731.1">
    <property type="nucleotide sequence ID" value="NZ_JANKHH010000004.1"/>
</dbReference>
<dbReference type="PIRSF" id="PIRSF005384">
    <property type="entry name" value="RpiB_LacA_B"/>
    <property type="match status" value="1"/>
</dbReference>
<keyword evidence="2 3" id="KW-0413">Isomerase</keyword>
<dbReference type="EC" id="5.3.1.6" evidence="3"/>
<dbReference type="NCBIfam" id="TIGR00689">
    <property type="entry name" value="rpiB_lacA_lacB"/>
    <property type="match status" value="1"/>
</dbReference>
<organism evidence="3 4">
    <name type="scientific">Parerythrobacter lacustris</name>
    <dbReference type="NCBI Taxonomy" id="2969984"/>
    <lineage>
        <taxon>Bacteria</taxon>
        <taxon>Pseudomonadati</taxon>
        <taxon>Pseudomonadota</taxon>
        <taxon>Alphaproteobacteria</taxon>
        <taxon>Sphingomonadales</taxon>
        <taxon>Erythrobacteraceae</taxon>
        <taxon>Parerythrobacter</taxon>
    </lineage>
</organism>
<keyword evidence="4" id="KW-1185">Reference proteome</keyword>
<dbReference type="Pfam" id="PF02502">
    <property type="entry name" value="LacAB_rpiB"/>
    <property type="match status" value="1"/>
</dbReference>
<evidence type="ECO:0000313" key="3">
    <source>
        <dbReference type="EMBL" id="MCR2833952.1"/>
    </source>
</evidence>
<dbReference type="PANTHER" id="PTHR30345:SF0">
    <property type="entry name" value="DNA DAMAGE-REPAIR_TOLERATION PROTEIN DRT102"/>
    <property type="match status" value="1"/>
</dbReference>
<comment type="caution">
    <text evidence="3">The sequence shown here is derived from an EMBL/GenBank/DDBJ whole genome shotgun (WGS) entry which is preliminary data.</text>
</comment>
<evidence type="ECO:0000313" key="4">
    <source>
        <dbReference type="Proteomes" id="UP001206067"/>
    </source>
</evidence>
<dbReference type="NCBIfam" id="NF004051">
    <property type="entry name" value="PRK05571.1"/>
    <property type="match status" value="1"/>
</dbReference>
<dbReference type="EMBL" id="JANKHH010000004">
    <property type="protein sequence ID" value="MCR2833952.1"/>
    <property type="molecule type" value="Genomic_DNA"/>
</dbReference>
<sequence length="145" mass="15413">MRIAIASDHAAIALKAELREWLIEQGHEVADLGPETPDSVDYPDYGYRLASVVADGTAERGIALCGSGIGISISVNRHPELRCALVSEPLSAALAREHNDANCIALGARLTGSDMAKACVTAFLETEFAGGRHQRRVDKLSNPSC</sequence>
<reference evidence="3 4" key="1">
    <citation type="submission" date="2022-08" db="EMBL/GenBank/DDBJ databases">
        <title>Polyphasic taxonomy analysis of Qipengyuania sp.RS5-5.</title>
        <authorList>
            <person name="Xamxidin M."/>
            <person name="Wu M."/>
        </authorList>
    </citation>
    <scope>NUCLEOTIDE SEQUENCE [LARGE SCALE GENOMIC DNA]</scope>
    <source>
        <strain evidence="3 4">RS5-5</strain>
    </source>
</reference>
<dbReference type="Proteomes" id="UP001206067">
    <property type="component" value="Unassembled WGS sequence"/>
</dbReference>
<dbReference type="InterPro" id="IPR004785">
    <property type="entry name" value="RpiB"/>
</dbReference>
<evidence type="ECO:0000256" key="1">
    <source>
        <dbReference type="ARBA" id="ARBA00008754"/>
    </source>
</evidence>
<gene>
    <name evidence="3" type="primary">rpiB</name>
    <name evidence="3" type="ORF">NSO95_08330</name>
</gene>
<dbReference type="NCBIfam" id="TIGR01120">
    <property type="entry name" value="rpiB"/>
    <property type="match status" value="1"/>
</dbReference>